<dbReference type="Gene3D" id="3.20.20.10">
    <property type="entry name" value="Alanine racemase"/>
    <property type="match status" value="1"/>
</dbReference>
<comment type="pathway">
    <text evidence="5">Amine and polyamine biosynthesis; putrescine biosynthesis via L-ornithine pathway; putrescine from L-ornithine: step 1/1.</text>
</comment>
<dbReference type="EC" id="4.1.1.17" evidence="6"/>
<keyword evidence="11" id="KW-1185">Reference proteome</keyword>
<proteinExistence type="inferred from homology"/>
<evidence type="ECO:0000256" key="2">
    <source>
        <dbReference type="ARBA" id="ARBA00008872"/>
    </source>
</evidence>
<dbReference type="SUPFAM" id="SSF50621">
    <property type="entry name" value="Alanine racemase C-terminal domain-like"/>
    <property type="match status" value="1"/>
</dbReference>
<dbReference type="InterPro" id="IPR029066">
    <property type="entry name" value="PLP-binding_barrel"/>
</dbReference>
<dbReference type="InterPro" id="IPR022653">
    <property type="entry name" value="De-COase2_pyr-phos_BS"/>
</dbReference>
<feature type="domain" description="Orn/DAP/Arg decarboxylase 2 N-terminal" evidence="9">
    <location>
        <begin position="33"/>
        <end position="259"/>
    </location>
</feature>
<dbReference type="PRINTS" id="PR01179">
    <property type="entry name" value="ODADCRBXLASE"/>
</dbReference>
<feature type="modified residue" description="N6-(pyridoxal phosphate)lysine" evidence="8">
    <location>
        <position position="51"/>
    </location>
</feature>
<evidence type="ECO:0000313" key="10">
    <source>
        <dbReference type="EMBL" id="MWB77611.1"/>
    </source>
</evidence>
<keyword evidence="3 8" id="KW-0663">Pyridoxal phosphate</keyword>
<dbReference type="PROSITE" id="PS00878">
    <property type="entry name" value="ODR_DC_2_1"/>
    <property type="match status" value="1"/>
</dbReference>
<evidence type="ECO:0000256" key="8">
    <source>
        <dbReference type="PIRSR" id="PIRSR600183-50"/>
    </source>
</evidence>
<feature type="active site" description="Proton donor" evidence="8">
    <location>
        <position position="323"/>
    </location>
</feature>
<comment type="catalytic activity">
    <reaction evidence="7">
        <text>L-ornithine + H(+) = putrescine + CO2</text>
        <dbReference type="Rhea" id="RHEA:22964"/>
        <dbReference type="ChEBI" id="CHEBI:15378"/>
        <dbReference type="ChEBI" id="CHEBI:16526"/>
        <dbReference type="ChEBI" id="CHEBI:46911"/>
        <dbReference type="ChEBI" id="CHEBI:326268"/>
        <dbReference type="EC" id="4.1.1.17"/>
    </reaction>
</comment>
<dbReference type="PANTHER" id="PTHR11482">
    <property type="entry name" value="ARGININE/DIAMINOPIMELATE/ORNITHINE DECARBOXYLASE"/>
    <property type="match status" value="1"/>
</dbReference>
<comment type="cofactor">
    <cofactor evidence="1 8">
        <name>pyridoxal 5'-phosphate</name>
        <dbReference type="ChEBI" id="CHEBI:597326"/>
    </cofactor>
</comment>
<dbReference type="Gene3D" id="2.40.37.10">
    <property type="entry name" value="Lyase, Ornithine Decarboxylase, Chain A, domain 1"/>
    <property type="match status" value="1"/>
</dbReference>
<dbReference type="PRINTS" id="PR01182">
    <property type="entry name" value="ORNDCRBXLASE"/>
</dbReference>
<dbReference type="GO" id="GO:0033387">
    <property type="term" value="P:putrescine biosynthetic process from arginine, via ornithine"/>
    <property type="evidence" value="ECO:0007669"/>
    <property type="project" value="TreeGrafter"/>
</dbReference>
<evidence type="ECO:0000256" key="1">
    <source>
        <dbReference type="ARBA" id="ARBA00001933"/>
    </source>
</evidence>
<evidence type="ECO:0000313" key="11">
    <source>
        <dbReference type="Proteomes" id="UP000443843"/>
    </source>
</evidence>
<evidence type="ECO:0000256" key="5">
    <source>
        <dbReference type="ARBA" id="ARBA00034115"/>
    </source>
</evidence>
<dbReference type="AlphaFoldDB" id="A0A844W476"/>
<dbReference type="Pfam" id="PF02784">
    <property type="entry name" value="Orn_Arg_deC_N"/>
    <property type="match status" value="1"/>
</dbReference>
<protein>
    <recommendedName>
        <fullName evidence="6">ornithine decarboxylase</fullName>
        <ecNumber evidence="6">4.1.1.17</ecNumber>
    </recommendedName>
</protein>
<dbReference type="InterPro" id="IPR022644">
    <property type="entry name" value="De-COase2_N"/>
</dbReference>
<sequence length="375" mass="39617">MRRDFPNADPVSHIRRHRPDHAQIYFCPDVLNRTARRFIDGFPGLVTYAVKANAGREVLENLAAAGLCAFDVASPAEMAAVREVAPKAALHYNNPVRSRDEIAQAAALGVRSWAIDGLGELDKIADAARGAEVSVRLALPVAGAAYDFGAKFGVGPDEAADLLREVARRGHVPALTFHPGTQCGDPGAWVAYVEAAAGIGRAAGVRIARLNVGGGFPAHRTGAAPRLESFFDTIARAVARAFGPDAPRLVCEPGRAMVAEAFTLATRVKAIRDTGDLFLNDGVYGGLSELRDIGPTDRVRVIAPDGAARGGGMTSRTVWGPTCDSLDRLPVPLQVPGEVREGDYLLFSGLGAYSLAISTRFNGYGLGDPVTVARL</sequence>
<evidence type="ECO:0000259" key="9">
    <source>
        <dbReference type="Pfam" id="PF02784"/>
    </source>
</evidence>
<organism evidence="10 11">
    <name type="scientific">Pseudooceanicola pacificus</name>
    <dbReference type="NCBI Taxonomy" id="2676438"/>
    <lineage>
        <taxon>Bacteria</taxon>
        <taxon>Pseudomonadati</taxon>
        <taxon>Pseudomonadota</taxon>
        <taxon>Alphaproteobacteria</taxon>
        <taxon>Rhodobacterales</taxon>
        <taxon>Paracoccaceae</taxon>
        <taxon>Pseudooceanicola</taxon>
    </lineage>
</organism>
<comment type="similarity">
    <text evidence="2">Belongs to the Orn/Lys/Arg decarboxylase class-II family.</text>
</comment>
<dbReference type="InterPro" id="IPR009006">
    <property type="entry name" value="Ala_racemase/Decarboxylase_C"/>
</dbReference>
<dbReference type="InterPro" id="IPR000183">
    <property type="entry name" value="Orn/DAP/Arg_de-COase"/>
</dbReference>
<gene>
    <name evidence="10" type="ORF">GLS40_06215</name>
</gene>
<keyword evidence="4" id="KW-0456">Lyase</keyword>
<dbReference type="SUPFAM" id="SSF51419">
    <property type="entry name" value="PLP-binding barrel"/>
    <property type="match status" value="1"/>
</dbReference>
<dbReference type="GO" id="GO:0005737">
    <property type="term" value="C:cytoplasm"/>
    <property type="evidence" value="ECO:0007669"/>
    <property type="project" value="TreeGrafter"/>
</dbReference>
<evidence type="ECO:0000256" key="4">
    <source>
        <dbReference type="ARBA" id="ARBA00023239"/>
    </source>
</evidence>
<dbReference type="RefSeq" id="WP_160381886.1">
    <property type="nucleotide sequence ID" value="NZ_WNXQ01000003.1"/>
</dbReference>
<reference evidence="10 11" key="1">
    <citation type="submission" date="2019-11" db="EMBL/GenBank/DDBJ databases">
        <title>Pseudooceanicola pacifica sp. nov., isolated from deep-sea sediment of the Pacific Ocean.</title>
        <authorList>
            <person name="Lyu L."/>
        </authorList>
    </citation>
    <scope>NUCLEOTIDE SEQUENCE [LARGE SCALE GENOMIC DNA]</scope>
    <source>
        <strain evidence="10 11">216_PA32_1</strain>
    </source>
</reference>
<dbReference type="EMBL" id="WNXQ01000003">
    <property type="protein sequence ID" value="MWB77611.1"/>
    <property type="molecule type" value="Genomic_DNA"/>
</dbReference>
<evidence type="ECO:0000256" key="3">
    <source>
        <dbReference type="ARBA" id="ARBA00022898"/>
    </source>
</evidence>
<dbReference type="InterPro" id="IPR002433">
    <property type="entry name" value="Orn_de-COase"/>
</dbReference>
<name>A0A844W476_9RHOB</name>
<dbReference type="GO" id="GO:0004586">
    <property type="term" value="F:ornithine decarboxylase activity"/>
    <property type="evidence" value="ECO:0007669"/>
    <property type="project" value="UniProtKB-EC"/>
</dbReference>
<comment type="caution">
    <text evidence="10">The sequence shown here is derived from an EMBL/GenBank/DDBJ whole genome shotgun (WGS) entry which is preliminary data.</text>
</comment>
<evidence type="ECO:0000256" key="6">
    <source>
        <dbReference type="ARBA" id="ARBA00034138"/>
    </source>
</evidence>
<dbReference type="CDD" id="cd00622">
    <property type="entry name" value="PLPDE_III_ODC"/>
    <property type="match status" value="1"/>
</dbReference>
<accession>A0A844W476</accession>
<evidence type="ECO:0000256" key="7">
    <source>
        <dbReference type="ARBA" id="ARBA00049127"/>
    </source>
</evidence>
<dbReference type="PANTHER" id="PTHR11482:SF6">
    <property type="entry name" value="ORNITHINE DECARBOXYLASE 1-RELATED"/>
    <property type="match status" value="1"/>
</dbReference>
<dbReference type="Proteomes" id="UP000443843">
    <property type="component" value="Unassembled WGS sequence"/>
</dbReference>